<evidence type="ECO:0000256" key="1">
    <source>
        <dbReference type="ARBA" id="ARBA00004651"/>
    </source>
</evidence>
<keyword evidence="10" id="KW-1185">Reference proteome</keyword>
<dbReference type="GO" id="GO:0005886">
    <property type="term" value="C:plasma membrane"/>
    <property type="evidence" value="ECO:0007669"/>
    <property type="project" value="UniProtKB-SubCell"/>
</dbReference>
<dbReference type="Gene3D" id="1.20.1250.20">
    <property type="entry name" value="MFS general substrate transporter like domains"/>
    <property type="match status" value="1"/>
</dbReference>
<dbReference type="SUPFAM" id="SSF103473">
    <property type="entry name" value="MFS general substrate transporter"/>
    <property type="match status" value="1"/>
</dbReference>
<dbReference type="RefSeq" id="WP_038482019.1">
    <property type="nucleotide sequence ID" value="NZ_CP009451.1"/>
</dbReference>
<feature type="transmembrane region" description="Helical" evidence="7">
    <location>
        <begin position="299"/>
        <end position="316"/>
    </location>
</feature>
<dbReference type="AlphaFoldDB" id="A0A089Q9K6"/>
<evidence type="ECO:0000256" key="7">
    <source>
        <dbReference type="SAM" id="Phobius"/>
    </source>
</evidence>
<feature type="transmembrane region" description="Helical" evidence="7">
    <location>
        <begin position="21"/>
        <end position="40"/>
    </location>
</feature>
<sequence>MTTNDAVREDAVRGFWPTVKTFPATVIALLFFTLVIRFSYFMAWPFMTVIMTRNYHLSPISVGIAMTSSALLAVMLGMYGGQLSDKLGRRGVLSLGCALSFVGYALLGLATGMTLFIIGLMIVGVCFAWVEPPTRALMSDLLGDRRRRALALQIRYYLVNVAAVTGPVVGIAFGLTSQKGTFVITAISYLPLLVYTLLFIPVGKLVANGSEHKSAVRLRDVMLIIARDKLFVAALLCSTLCAVVFVHYESVVPLYLLTLDAEAAVKLITLILVSNACTVLIAQLFLVRFLAQVSLPDRILLGGAIFAISQLLFWSVRTPDALLWVSVTIIFSIGEAILLPNLNILLDQLAPDEHRGAYLGASTLTTLGVALGPLIGGVMLTLTGAGVFLATMLFSLLLCAIIYACKSGLTQRLQE</sequence>
<dbReference type="Pfam" id="PF07690">
    <property type="entry name" value="MFS_1"/>
    <property type="match status" value="1"/>
</dbReference>
<accession>A0A089Q9K6</accession>
<feature type="transmembrane region" description="Helical" evidence="7">
    <location>
        <begin position="60"/>
        <end position="79"/>
    </location>
</feature>
<dbReference type="InterPro" id="IPR050171">
    <property type="entry name" value="MFS_Transporters"/>
</dbReference>
<gene>
    <name evidence="9" type="ORF">JT31_21995</name>
</gene>
<dbReference type="PROSITE" id="PS50850">
    <property type="entry name" value="MFS"/>
    <property type="match status" value="1"/>
</dbReference>
<dbReference type="KEGG" id="cnt:JT31_21995"/>
<feature type="transmembrane region" description="Helical" evidence="7">
    <location>
        <begin position="228"/>
        <end position="248"/>
    </location>
</feature>
<feature type="transmembrane region" description="Helical" evidence="7">
    <location>
        <begin position="322"/>
        <end position="346"/>
    </location>
</feature>
<keyword evidence="5 7" id="KW-1133">Transmembrane helix</keyword>
<dbReference type="InterPro" id="IPR020846">
    <property type="entry name" value="MFS_dom"/>
</dbReference>
<comment type="subcellular location">
    <subcellularLocation>
        <location evidence="1">Cell membrane</location>
        <topology evidence="1">Multi-pass membrane protein</topology>
    </subcellularLocation>
</comment>
<dbReference type="PANTHER" id="PTHR23517:SF2">
    <property type="entry name" value="MULTIDRUG RESISTANCE PROTEIN MDTH"/>
    <property type="match status" value="1"/>
</dbReference>
<dbReference type="GO" id="GO:0022857">
    <property type="term" value="F:transmembrane transporter activity"/>
    <property type="evidence" value="ECO:0007669"/>
    <property type="project" value="InterPro"/>
</dbReference>
<keyword evidence="4 7" id="KW-0812">Transmembrane</keyword>
<reference evidence="9 10" key="1">
    <citation type="submission" date="2014-09" db="EMBL/GenBank/DDBJ databases">
        <title>Cedecea neteri SSMD04 Genome Sequencing.</title>
        <authorList>
            <person name="Tan J.-Y."/>
        </authorList>
    </citation>
    <scope>NUCLEOTIDE SEQUENCE [LARGE SCALE GENOMIC DNA]</scope>
    <source>
        <strain evidence="9 10">SSMD04</strain>
    </source>
</reference>
<dbReference type="InterPro" id="IPR011701">
    <property type="entry name" value="MFS"/>
</dbReference>
<keyword evidence="6 7" id="KW-0472">Membrane</keyword>
<dbReference type="EMBL" id="CP009451">
    <property type="protein sequence ID" value="AIR07184.1"/>
    <property type="molecule type" value="Genomic_DNA"/>
</dbReference>
<feature type="transmembrane region" description="Helical" evidence="7">
    <location>
        <begin position="156"/>
        <end position="176"/>
    </location>
</feature>
<name>A0A089Q9K6_9ENTR</name>
<keyword evidence="3" id="KW-1003">Cell membrane</keyword>
<evidence type="ECO:0000256" key="2">
    <source>
        <dbReference type="ARBA" id="ARBA00022448"/>
    </source>
</evidence>
<proteinExistence type="predicted"/>
<dbReference type="InterPro" id="IPR005829">
    <property type="entry name" value="Sugar_transporter_CS"/>
</dbReference>
<dbReference type="PANTHER" id="PTHR23517">
    <property type="entry name" value="RESISTANCE PROTEIN MDTM, PUTATIVE-RELATED-RELATED"/>
    <property type="match status" value="1"/>
</dbReference>
<feature type="transmembrane region" description="Helical" evidence="7">
    <location>
        <begin position="386"/>
        <end position="405"/>
    </location>
</feature>
<feature type="domain" description="Major facilitator superfamily (MFS) profile" evidence="8">
    <location>
        <begin position="25"/>
        <end position="408"/>
    </location>
</feature>
<feature type="transmembrane region" description="Helical" evidence="7">
    <location>
        <begin position="358"/>
        <end position="380"/>
    </location>
</feature>
<dbReference type="Proteomes" id="UP000029481">
    <property type="component" value="Chromosome"/>
</dbReference>
<evidence type="ECO:0000313" key="10">
    <source>
        <dbReference type="Proteomes" id="UP000029481"/>
    </source>
</evidence>
<dbReference type="InterPro" id="IPR036259">
    <property type="entry name" value="MFS_trans_sf"/>
</dbReference>
<feature type="transmembrane region" description="Helical" evidence="7">
    <location>
        <begin position="268"/>
        <end position="287"/>
    </location>
</feature>
<organism evidence="9 10">
    <name type="scientific">Cedecea neteri</name>
    <dbReference type="NCBI Taxonomy" id="158822"/>
    <lineage>
        <taxon>Bacteria</taxon>
        <taxon>Pseudomonadati</taxon>
        <taxon>Pseudomonadota</taxon>
        <taxon>Gammaproteobacteria</taxon>
        <taxon>Enterobacterales</taxon>
        <taxon>Enterobacteriaceae</taxon>
        <taxon>Cedecea</taxon>
    </lineage>
</organism>
<keyword evidence="2" id="KW-0813">Transport</keyword>
<evidence type="ECO:0000259" key="8">
    <source>
        <dbReference type="PROSITE" id="PS50850"/>
    </source>
</evidence>
<evidence type="ECO:0000256" key="3">
    <source>
        <dbReference type="ARBA" id="ARBA00022475"/>
    </source>
</evidence>
<evidence type="ECO:0000256" key="6">
    <source>
        <dbReference type="ARBA" id="ARBA00023136"/>
    </source>
</evidence>
<evidence type="ECO:0000256" key="5">
    <source>
        <dbReference type="ARBA" id="ARBA00022989"/>
    </source>
</evidence>
<feature type="transmembrane region" description="Helical" evidence="7">
    <location>
        <begin position="113"/>
        <end position="130"/>
    </location>
</feature>
<protein>
    <submittedName>
        <fullName evidence="9">MFS transporter</fullName>
    </submittedName>
</protein>
<dbReference type="PROSITE" id="PS00216">
    <property type="entry name" value="SUGAR_TRANSPORT_1"/>
    <property type="match status" value="1"/>
</dbReference>
<dbReference type="OrthoDB" id="3237211at2"/>
<evidence type="ECO:0000313" key="9">
    <source>
        <dbReference type="EMBL" id="AIR07184.1"/>
    </source>
</evidence>
<evidence type="ECO:0000256" key="4">
    <source>
        <dbReference type="ARBA" id="ARBA00022692"/>
    </source>
</evidence>
<feature type="transmembrane region" description="Helical" evidence="7">
    <location>
        <begin position="182"/>
        <end position="207"/>
    </location>
</feature>